<keyword evidence="1" id="KW-0812">Transmembrane</keyword>
<organism evidence="2 3">
    <name type="scientific">Echinicola pacifica</name>
    <dbReference type="NCBI Taxonomy" id="346377"/>
    <lineage>
        <taxon>Bacteria</taxon>
        <taxon>Pseudomonadati</taxon>
        <taxon>Bacteroidota</taxon>
        <taxon>Cytophagia</taxon>
        <taxon>Cytophagales</taxon>
        <taxon>Cyclobacteriaceae</taxon>
        <taxon>Echinicola</taxon>
    </lineage>
</organism>
<dbReference type="RefSeq" id="WP_018475742.1">
    <property type="nucleotide sequence ID" value="NZ_BMWX01000007.1"/>
</dbReference>
<protein>
    <submittedName>
        <fullName evidence="2">Uncharacterized protein</fullName>
    </submittedName>
</protein>
<feature type="transmembrane region" description="Helical" evidence="1">
    <location>
        <begin position="6"/>
        <end position="33"/>
    </location>
</feature>
<feature type="transmembrane region" description="Helical" evidence="1">
    <location>
        <begin position="86"/>
        <end position="105"/>
    </location>
</feature>
<dbReference type="AlphaFoldDB" id="A0A918UVQ9"/>
<accession>A0A918UVQ9</accession>
<reference evidence="2" key="1">
    <citation type="journal article" date="2014" name="Int. J. Syst. Evol. Microbiol.">
        <title>Complete genome sequence of Corynebacterium casei LMG S-19264T (=DSM 44701T), isolated from a smear-ripened cheese.</title>
        <authorList>
            <consortium name="US DOE Joint Genome Institute (JGI-PGF)"/>
            <person name="Walter F."/>
            <person name="Albersmeier A."/>
            <person name="Kalinowski J."/>
            <person name="Ruckert C."/>
        </authorList>
    </citation>
    <scope>NUCLEOTIDE SEQUENCE</scope>
    <source>
        <strain evidence="2">KCTC 12368</strain>
    </source>
</reference>
<evidence type="ECO:0000313" key="2">
    <source>
        <dbReference type="EMBL" id="GGZ37781.1"/>
    </source>
</evidence>
<evidence type="ECO:0000313" key="3">
    <source>
        <dbReference type="Proteomes" id="UP000619457"/>
    </source>
</evidence>
<comment type="caution">
    <text evidence="2">The sequence shown here is derived from an EMBL/GenBank/DDBJ whole genome shotgun (WGS) entry which is preliminary data.</text>
</comment>
<keyword evidence="1" id="KW-0472">Membrane</keyword>
<gene>
    <name evidence="2" type="ORF">GCM10007049_33780</name>
</gene>
<sequence length="122" mass="13424">MKFSLWLLLFLVVSIALGPYMTYWMMMLLWAVMGAIMAGPGAQTFFAAGLGVALAWAGKAFYITWITGSSLPDQMSALMGINNTPVLIVATGLLGLLIGGFSALTGNRFRRLFEKNKEFYYH</sequence>
<name>A0A918UVQ9_9BACT</name>
<dbReference type="EMBL" id="BMWX01000007">
    <property type="protein sequence ID" value="GGZ37781.1"/>
    <property type="molecule type" value="Genomic_DNA"/>
</dbReference>
<keyword evidence="3" id="KW-1185">Reference proteome</keyword>
<dbReference type="Proteomes" id="UP000619457">
    <property type="component" value="Unassembled WGS sequence"/>
</dbReference>
<feature type="transmembrane region" description="Helical" evidence="1">
    <location>
        <begin position="45"/>
        <end position="66"/>
    </location>
</feature>
<proteinExistence type="predicted"/>
<keyword evidence="1" id="KW-1133">Transmembrane helix</keyword>
<reference evidence="2" key="2">
    <citation type="submission" date="2020-09" db="EMBL/GenBank/DDBJ databases">
        <authorList>
            <person name="Sun Q."/>
            <person name="Kim S."/>
        </authorList>
    </citation>
    <scope>NUCLEOTIDE SEQUENCE</scope>
    <source>
        <strain evidence="2">KCTC 12368</strain>
    </source>
</reference>
<evidence type="ECO:0000256" key="1">
    <source>
        <dbReference type="SAM" id="Phobius"/>
    </source>
</evidence>